<feature type="region of interest" description="Disordered" evidence="1">
    <location>
        <begin position="202"/>
        <end position="231"/>
    </location>
</feature>
<keyword evidence="3" id="KW-1185">Reference proteome</keyword>
<feature type="region of interest" description="Disordered" evidence="1">
    <location>
        <begin position="15"/>
        <end position="113"/>
    </location>
</feature>
<evidence type="ECO:0000313" key="2">
    <source>
        <dbReference type="EMBL" id="KAK9712080.1"/>
    </source>
</evidence>
<comment type="caution">
    <text evidence="2">The sequence shown here is derived from an EMBL/GenBank/DDBJ whole genome shotgun (WGS) entry which is preliminary data.</text>
</comment>
<name>A0ABR2W0M9_9FUNG</name>
<evidence type="ECO:0000313" key="3">
    <source>
        <dbReference type="Proteomes" id="UP001479436"/>
    </source>
</evidence>
<protein>
    <submittedName>
        <fullName evidence="2">Uncharacterized protein</fullName>
    </submittedName>
</protein>
<organism evidence="2 3">
    <name type="scientific">Basidiobolus ranarum</name>
    <dbReference type="NCBI Taxonomy" id="34480"/>
    <lineage>
        <taxon>Eukaryota</taxon>
        <taxon>Fungi</taxon>
        <taxon>Fungi incertae sedis</taxon>
        <taxon>Zoopagomycota</taxon>
        <taxon>Entomophthoromycotina</taxon>
        <taxon>Basidiobolomycetes</taxon>
        <taxon>Basidiobolales</taxon>
        <taxon>Basidiobolaceae</taxon>
        <taxon>Basidiobolus</taxon>
    </lineage>
</organism>
<feature type="compositionally biased region" description="Basic residues" evidence="1">
    <location>
        <begin position="212"/>
        <end position="222"/>
    </location>
</feature>
<dbReference type="EMBL" id="JASJQH010007238">
    <property type="protein sequence ID" value="KAK9712080.1"/>
    <property type="molecule type" value="Genomic_DNA"/>
</dbReference>
<evidence type="ECO:0000256" key="1">
    <source>
        <dbReference type="SAM" id="MobiDB-lite"/>
    </source>
</evidence>
<sequence>LNHTANANHMVFKSSNLDSEDVPLNVPTLDMQIKSNHADSGSSSEPDDEEMLAASSTDSSDDDTETDEETEPDTEFENVPAKSISLEQSNEWKDYSCSSEDDMHGSSVSQSKSDIDQLLPKVGSDYELSDDNEFTEYLSLEQLVSLNQLVSDSDDSELYMDEGIPTDSDQRTQTILQDTLASLSPKNPARIKLTDLPQSLCSTDSDVPYVRMRSKRKPRKPRVKTEGPLSM</sequence>
<feature type="compositionally biased region" description="Acidic residues" evidence="1">
    <location>
        <begin position="59"/>
        <end position="76"/>
    </location>
</feature>
<dbReference type="Proteomes" id="UP001479436">
    <property type="component" value="Unassembled WGS sequence"/>
</dbReference>
<feature type="non-terminal residue" evidence="2">
    <location>
        <position position="1"/>
    </location>
</feature>
<proteinExistence type="predicted"/>
<accession>A0ABR2W0M9</accession>
<gene>
    <name evidence="2" type="ORF">K7432_007387</name>
</gene>
<reference evidence="2 3" key="1">
    <citation type="submission" date="2023-04" db="EMBL/GenBank/DDBJ databases">
        <title>Genome of Basidiobolus ranarum AG-B5.</title>
        <authorList>
            <person name="Stajich J.E."/>
            <person name="Carter-House D."/>
            <person name="Gryganskyi A."/>
        </authorList>
    </citation>
    <scope>NUCLEOTIDE SEQUENCE [LARGE SCALE GENOMIC DNA]</scope>
    <source>
        <strain evidence="2 3">AG-B5</strain>
    </source>
</reference>